<organism evidence="1 2">
    <name type="scientific">Ulvibacter antarcticus</name>
    <dbReference type="NCBI Taxonomy" id="442714"/>
    <lineage>
        <taxon>Bacteria</taxon>
        <taxon>Pseudomonadati</taxon>
        <taxon>Bacteroidota</taxon>
        <taxon>Flavobacteriia</taxon>
        <taxon>Flavobacteriales</taxon>
        <taxon>Flavobacteriaceae</taxon>
        <taxon>Ulvibacter</taxon>
    </lineage>
</organism>
<dbReference type="OrthoDB" id="8263000at2"/>
<proteinExistence type="predicted"/>
<evidence type="ECO:0000313" key="2">
    <source>
        <dbReference type="Proteomes" id="UP000271339"/>
    </source>
</evidence>
<comment type="caution">
    <text evidence="1">The sequence shown here is derived from an EMBL/GenBank/DDBJ whole genome shotgun (WGS) entry which is preliminary data.</text>
</comment>
<evidence type="ECO:0000313" key="1">
    <source>
        <dbReference type="EMBL" id="RMA58865.1"/>
    </source>
</evidence>
<protein>
    <submittedName>
        <fullName evidence="1">Uncharacterized protein</fullName>
    </submittedName>
</protein>
<dbReference type="AlphaFoldDB" id="A0A3L9YL45"/>
<dbReference type="EMBL" id="REFC01000013">
    <property type="protein sequence ID" value="RMA58865.1"/>
    <property type="molecule type" value="Genomic_DNA"/>
</dbReference>
<name>A0A3L9YL45_9FLAO</name>
<accession>A0A3L9YL45</accession>
<sequence length="935" mass="106976">MKEVVTILKNVASKDGLDYDFLRNTGLEYIEKIGSDIWTDYNVHDPGVTILEMLAYAITDLSQRIDMPIENLLASDENNLSKMHEQFLSAINILPSKAVTALDYRSLFSHIKGVKNSWIKAHEQLVHINCDTHPAQFSYTPFTEAERNLTPFVLKGLNDIIIDLEEDVEDPDAILNVVRNVYHNNRSLCEDLVNVTVVEEHPIAVCAYIDLHPGADEEYIQALIYRAIDHYFSPSVNFYSLQQMFDKGYTTDQIFEGPIPISGDCTSFEDPKGGFIDRKELSEADLRKEIRLSDIIQLIMNIEGVNIVKDISIGNCDGKLGLEGHWNICVKEWHKPVRCDKSIFKFSKGLLPIGVNVAKVQAFMDQLKAEEKAKQLAVTTQDVAMPQGEYSDAGNNTTMQNDFPDTYGISEIGLPGNASVSRKAKANQLKGYLLFFDQILANYFQHLAKVKDLLSVDESLKKLYLDNVVLTASEELKAKQTFYSQGVEDIKDFDNIVGNPLAYEDNLINIMNEVKGDNTGDTIFYERRNILLDHLLGRFSERFSDYVFIMKTVYGDSTSTNDDILRTKLDFLYNYKQIGCERGMGFNYCHPLQTEGDDGIWDTKNVSGVEKRISKLLGIQDFSRRDLVSGFLEVYEEKDDDDLVEYRWRIKGENKILLSSSKHYHTLTAAYEELYLAYHLARNPENYDLKKTKKGTKTYFNLTNPDITDENDEDRIVARRIAYTSTKEKSEAARDELIKLIRELSADEGMYMIEHILLRPDTMNLEQFDNDGDFLPDASPEDFMPSCLDENCETCSPIDPYSFRVTIILPGWTYRFGNISFRRFAEQLIREELPAHVLAKICWIGQPKGLVPDEENDMLQIQKKYKEFLKKLHCDTKIDSKAKLKKYRKTVNALVLCMNKMHTIYHSGRLHDCDNDETEEIGNKIILGQTNIGQL</sequence>
<dbReference type="Proteomes" id="UP000271339">
    <property type="component" value="Unassembled WGS sequence"/>
</dbReference>
<keyword evidence="2" id="KW-1185">Reference proteome</keyword>
<reference evidence="1 2" key="1">
    <citation type="submission" date="2018-10" db="EMBL/GenBank/DDBJ databases">
        <title>Genomic Encyclopedia of Archaeal and Bacterial Type Strains, Phase II (KMG-II): from individual species to whole genera.</title>
        <authorList>
            <person name="Goeker M."/>
        </authorList>
    </citation>
    <scope>NUCLEOTIDE SEQUENCE [LARGE SCALE GENOMIC DNA]</scope>
    <source>
        <strain evidence="1 2">DSM 23424</strain>
    </source>
</reference>
<dbReference type="RefSeq" id="WP_121907802.1">
    <property type="nucleotide sequence ID" value="NZ_REFC01000013.1"/>
</dbReference>
<dbReference type="Gene3D" id="2.30.29.80">
    <property type="match status" value="1"/>
</dbReference>
<gene>
    <name evidence="1" type="ORF">BXY75_2245</name>
</gene>